<dbReference type="InterPro" id="IPR027038">
    <property type="entry name" value="RanGap"/>
</dbReference>
<dbReference type="HOGENOM" id="CLU_548038_0_0_1"/>
<reference evidence="6" key="2">
    <citation type="submission" date="2010-04" db="EMBL/GenBank/DDBJ databases">
        <authorList>
            <person name="Buell R."/>
            <person name="Hamilton J."/>
            <person name="Hostetler J."/>
        </authorList>
    </citation>
    <scope>NUCLEOTIDE SEQUENCE [LARGE SCALE GENOMIC DNA]</scope>
    <source>
        <strain evidence="6">DAOM:BR144</strain>
    </source>
</reference>
<keyword evidence="4" id="KW-0732">Signal</keyword>
<dbReference type="EnsemblProtists" id="PYU1_T009632">
    <property type="protein sequence ID" value="PYU1_T009632"/>
    <property type="gene ID" value="PYU1_G009614"/>
</dbReference>
<keyword evidence="1" id="KW-0343">GTPase activation</keyword>
<feature type="signal peptide" evidence="4">
    <location>
        <begin position="1"/>
        <end position="19"/>
    </location>
</feature>
<dbReference type="GO" id="GO:0005634">
    <property type="term" value="C:nucleus"/>
    <property type="evidence" value="ECO:0007669"/>
    <property type="project" value="TreeGrafter"/>
</dbReference>
<dbReference type="PANTHER" id="PTHR24113:SF12">
    <property type="entry name" value="RAN GTPASE-ACTIVATING PROTEIN 1"/>
    <property type="match status" value="1"/>
</dbReference>
<dbReference type="GO" id="GO:0005829">
    <property type="term" value="C:cytosol"/>
    <property type="evidence" value="ECO:0007669"/>
    <property type="project" value="TreeGrafter"/>
</dbReference>
<keyword evidence="3" id="KW-0677">Repeat</keyword>
<organism evidence="5 6">
    <name type="scientific">Globisporangium ultimum (strain ATCC 200006 / CBS 805.95 / DAOM BR144)</name>
    <name type="common">Pythium ultimum</name>
    <dbReference type="NCBI Taxonomy" id="431595"/>
    <lineage>
        <taxon>Eukaryota</taxon>
        <taxon>Sar</taxon>
        <taxon>Stramenopiles</taxon>
        <taxon>Oomycota</taxon>
        <taxon>Peronosporomycetes</taxon>
        <taxon>Pythiales</taxon>
        <taxon>Pythiaceae</taxon>
        <taxon>Globisporangium</taxon>
    </lineage>
</organism>
<dbReference type="Pfam" id="PF00560">
    <property type="entry name" value="LRR_1"/>
    <property type="match status" value="1"/>
</dbReference>
<evidence type="ECO:0000256" key="2">
    <source>
        <dbReference type="ARBA" id="ARBA00022614"/>
    </source>
</evidence>
<dbReference type="PANTHER" id="PTHR24113">
    <property type="entry name" value="RAN GTPASE-ACTIVATING PROTEIN 1"/>
    <property type="match status" value="1"/>
</dbReference>
<dbReference type="GO" id="GO:0006913">
    <property type="term" value="P:nucleocytoplasmic transport"/>
    <property type="evidence" value="ECO:0007669"/>
    <property type="project" value="TreeGrafter"/>
</dbReference>
<dbReference type="Pfam" id="PF13516">
    <property type="entry name" value="LRR_6"/>
    <property type="match status" value="2"/>
</dbReference>
<keyword evidence="2" id="KW-0433">Leucine-rich repeat</keyword>
<sequence>MHNCVQLSMTSLISMSTLFSTSLVTLELASCKLARQAGIILSQSLQSCTTLRRLLLADNNLRDGGLRAIIDALRVSPGMCGAHSTHDESEPPYRANEATRLDELDISRNGISSSGFGALSQVSIRHVHAAGNAIESIGPFLFTNLATESLDLADNALSDDGVHELVNTLFREQTSLQELDLRGCGLSEQSVKFLCAAVQQSSCCPLWKLLLDLPVAFDGTMEAEPSVSHLLLKEMINAAAAKYPQFQIIVDSQHVDVECIVSKTIECMNRNFEQRLGQFLAKMETQQHDKNASQVQFLAAKVDACERAIPRLEARLDTLSDRVTASQTQLSKLQNGFQMQLQQVQQEIAAVRASSMAATTHHAPSFNAPLTATTPLSIVMHNQVDELVTLKVRASEQVARNEIQKLRCETNPQTIVDAVSGHLAQFKQEVDANQSNVLCRFTESLAKDSIRLDERMLKMETQLGHLDSVIQAEQQASLLALEAISDAFAGNNNNPEGI</sequence>
<reference evidence="6" key="1">
    <citation type="journal article" date="2010" name="Genome Biol.">
        <title>Genome sequence of the necrotrophic plant pathogen Pythium ultimum reveals original pathogenicity mechanisms and effector repertoire.</title>
        <authorList>
            <person name="Levesque C.A."/>
            <person name="Brouwer H."/>
            <person name="Cano L."/>
            <person name="Hamilton J.P."/>
            <person name="Holt C."/>
            <person name="Huitema E."/>
            <person name="Raffaele S."/>
            <person name="Robideau G.P."/>
            <person name="Thines M."/>
            <person name="Win J."/>
            <person name="Zerillo M.M."/>
            <person name="Beakes G.W."/>
            <person name="Boore J.L."/>
            <person name="Busam D."/>
            <person name="Dumas B."/>
            <person name="Ferriera S."/>
            <person name="Fuerstenberg S.I."/>
            <person name="Gachon C.M."/>
            <person name="Gaulin E."/>
            <person name="Govers F."/>
            <person name="Grenville-Briggs L."/>
            <person name="Horner N."/>
            <person name="Hostetler J."/>
            <person name="Jiang R.H."/>
            <person name="Johnson J."/>
            <person name="Krajaejun T."/>
            <person name="Lin H."/>
            <person name="Meijer H.J."/>
            <person name="Moore B."/>
            <person name="Morris P."/>
            <person name="Phuntmart V."/>
            <person name="Puiu D."/>
            <person name="Shetty J."/>
            <person name="Stajich J.E."/>
            <person name="Tripathy S."/>
            <person name="Wawra S."/>
            <person name="van West P."/>
            <person name="Whitty B.R."/>
            <person name="Coutinho P.M."/>
            <person name="Henrissat B."/>
            <person name="Martin F."/>
            <person name="Thomas P.D."/>
            <person name="Tyler B.M."/>
            <person name="De Vries R.P."/>
            <person name="Kamoun S."/>
            <person name="Yandell M."/>
            <person name="Tisserat N."/>
            <person name="Buell C.R."/>
        </authorList>
    </citation>
    <scope>NUCLEOTIDE SEQUENCE</scope>
    <source>
        <strain evidence="6">DAOM:BR144</strain>
    </source>
</reference>
<dbReference type="GO" id="GO:0031267">
    <property type="term" value="F:small GTPase binding"/>
    <property type="evidence" value="ECO:0007669"/>
    <property type="project" value="TreeGrafter"/>
</dbReference>
<dbReference type="GO" id="GO:0005096">
    <property type="term" value="F:GTPase activator activity"/>
    <property type="evidence" value="ECO:0007669"/>
    <property type="project" value="UniProtKB-KW"/>
</dbReference>
<dbReference type="SUPFAM" id="SSF52047">
    <property type="entry name" value="RNI-like"/>
    <property type="match status" value="1"/>
</dbReference>
<dbReference type="InParanoid" id="K3WXD4"/>
<dbReference type="VEuPathDB" id="FungiDB:PYU1_G009614"/>
<dbReference type="EMBL" id="GL376615">
    <property type="status" value="NOT_ANNOTATED_CDS"/>
    <property type="molecule type" value="Genomic_DNA"/>
</dbReference>
<proteinExistence type="predicted"/>
<dbReference type="GO" id="GO:0048471">
    <property type="term" value="C:perinuclear region of cytoplasm"/>
    <property type="evidence" value="ECO:0007669"/>
    <property type="project" value="TreeGrafter"/>
</dbReference>
<dbReference type="InterPro" id="IPR032675">
    <property type="entry name" value="LRR_dom_sf"/>
</dbReference>
<reference evidence="5" key="3">
    <citation type="submission" date="2015-02" db="UniProtKB">
        <authorList>
            <consortium name="EnsemblProtists"/>
        </authorList>
    </citation>
    <scope>IDENTIFICATION</scope>
    <source>
        <strain evidence="5">DAOM BR144</strain>
    </source>
</reference>
<dbReference type="OMA" id="YACHNES"/>
<dbReference type="Gene3D" id="3.80.10.10">
    <property type="entry name" value="Ribonuclease Inhibitor"/>
    <property type="match status" value="2"/>
</dbReference>
<evidence type="ECO:0000256" key="3">
    <source>
        <dbReference type="ARBA" id="ARBA00022737"/>
    </source>
</evidence>
<evidence type="ECO:0000256" key="4">
    <source>
        <dbReference type="SAM" id="SignalP"/>
    </source>
</evidence>
<dbReference type="Proteomes" id="UP000019132">
    <property type="component" value="Unassembled WGS sequence"/>
</dbReference>
<evidence type="ECO:0000256" key="1">
    <source>
        <dbReference type="ARBA" id="ARBA00022468"/>
    </source>
</evidence>
<dbReference type="SMART" id="SM00368">
    <property type="entry name" value="LRR_RI"/>
    <property type="match status" value="5"/>
</dbReference>
<keyword evidence="6" id="KW-1185">Reference proteome</keyword>
<evidence type="ECO:0000313" key="5">
    <source>
        <dbReference type="EnsemblProtists" id="PYU1_T009632"/>
    </source>
</evidence>
<feature type="chain" id="PRO_5003871607" evidence="4">
    <location>
        <begin position="20"/>
        <end position="498"/>
    </location>
</feature>
<protein>
    <submittedName>
        <fullName evidence="5">Uncharacterized protein</fullName>
    </submittedName>
</protein>
<accession>K3WXD4</accession>
<dbReference type="AlphaFoldDB" id="K3WXD4"/>
<name>K3WXD4_GLOUD</name>
<evidence type="ECO:0000313" key="6">
    <source>
        <dbReference type="Proteomes" id="UP000019132"/>
    </source>
</evidence>
<dbReference type="eggNOG" id="ENOG502SI2B">
    <property type="taxonomic scope" value="Eukaryota"/>
</dbReference>
<dbReference type="STRING" id="431595.K3WXD4"/>
<dbReference type="InterPro" id="IPR001611">
    <property type="entry name" value="Leu-rich_rpt"/>
</dbReference>
<dbReference type="Gene3D" id="1.20.5.340">
    <property type="match status" value="1"/>
</dbReference>